<proteinExistence type="inferred from homology"/>
<dbReference type="Proteomes" id="UP001295444">
    <property type="component" value="Chromosome 04"/>
</dbReference>
<name>A0AAD1RUC8_PELCU</name>
<evidence type="ECO:0000313" key="12">
    <source>
        <dbReference type="EMBL" id="CAH2281745.1"/>
    </source>
</evidence>
<keyword evidence="8" id="KW-0539">Nucleus</keyword>
<dbReference type="FunFam" id="3.40.50.300:FF:001078">
    <property type="entry name" value="Elongator acetyltransferase complex subunit 6"/>
    <property type="match status" value="1"/>
</dbReference>
<evidence type="ECO:0000256" key="8">
    <source>
        <dbReference type="ARBA" id="ARBA00023242"/>
    </source>
</evidence>
<dbReference type="InterPro" id="IPR018627">
    <property type="entry name" value="ELP6"/>
</dbReference>
<keyword evidence="13" id="KW-1185">Reference proteome</keyword>
<evidence type="ECO:0000256" key="2">
    <source>
        <dbReference type="ARBA" id="ARBA00004496"/>
    </source>
</evidence>
<comment type="function">
    <text evidence="10">Component of the elongator complex which is required for multiple tRNA modifications, including mcm5U (5-methoxycarbonylmethyl uridine), mcm5s2U (5-methoxycarbonylmethyl-2-thiouridine), and ncm5U (5-carbamoylmethyl uridine). The elongator complex catalyzes formation of carboxymethyluridine in the wobble base at position 34 in tRNAs.</text>
</comment>
<keyword evidence="6" id="KW-0963">Cytoplasm</keyword>
<protein>
    <recommendedName>
        <fullName evidence="5">Elongator complex protein 6</fullName>
    </recommendedName>
    <alternativeName>
        <fullName evidence="9">Protein TMEM103</fullName>
    </alternativeName>
</protein>
<evidence type="ECO:0000256" key="1">
    <source>
        <dbReference type="ARBA" id="ARBA00004123"/>
    </source>
</evidence>
<accession>A0AAD1RUC8</accession>
<dbReference type="PANTHER" id="PTHR16184:SF6">
    <property type="entry name" value="ELONGATOR COMPLEX PROTEIN 6"/>
    <property type="match status" value="1"/>
</dbReference>
<evidence type="ECO:0000256" key="4">
    <source>
        <dbReference type="ARBA" id="ARBA00008837"/>
    </source>
</evidence>
<gene>
    <name evidence="12" type="ORF">PECUL_23A061296</name>
</gene>
<reference evidence="12" key="1">
    <citation type="submission" date="2022-03" db="EMBL/GenBank/DDBJ databases">
        <authorList>
            <person name="Alioto T."/>
            <person name="Alioto T."/>
            <person name="Gomez Garrido J."/>
        </authorList>
    </citation>
    <scope>NUCLEOTIDE SEQUENCE</scope>
</reference>
<evidence type="ECO:0000256" key="10">
    <source>
        <dbReference type="ARBA" id="ARBA00056996"/>
    </source>
</evidence>
<evidence type="ECO:0000256" key="5">
    <source>
        <dbReference type="ARBA" id="ARBA00020263"/>
    </source>
</evidence>
<comment type="subunit">
    <text evidence="11">Component of the elongator complex.</text>
</comment>
<dbReference type="InterPro" id="IPR027417">
    <property type="entry name" value="P-loop_NTPase"/>
</dbReference>
<comment type="similarity">
    <text evidence="4">Belongs to the ELP6 family.</text>
</comment>
<dbReference type="GO" id="GO:0033588">
    <property type="term" value="C:elongator holoenzyme complex"/>
    <property type="evidence" value="ECO:0007669"/>
    <property type="project" value="InterPro"/>
</dbReference>
<evidence type="ECO:0000256" key="11">
    <source>
        <dbReference type="ARBA" id="ARBA00063757"/>
    </source>
</evidence>
<dbReference type="GO" id="GO:0005634">
    <property type="term" value="C:nucleus"/>
    <property type="evidence" value="ECO:0007669"/>
    <property type="project" value="UniProtKB-SubCell"/>
</dbReference>
<dbReference type="Gene3D" id="3.40.50.300">
    <property type="entry name" value="P-loop containing nucleotide triphosphate hydrolases"/>
    <property type="match status" value="1"/>
</dbReference>
<dbReference type="PANTHER" id="PTHR16184">
    <property type="entry name" value="ELONGATOR COMPLEX PROTEIN 6"/>
    <property type="match status" value="1"/>
</dbReference>
<evidence type="ECO:0000313" key="13">
    <source>
        <dbReference type="Proteomes" id="UP001295444"/>
    </source>
</evidence>
<dbReference type="CDD" id="cd19495">
    <property type="entry name" value="Elp6"/>
    <property type="match status" value="1"/>
</dbReference>
<dbReference type="Pfam" id="PF09807">
    <property type="entry name" value="ELP6"/>
    <property type="match status" value="1"/>
</dbReference>
<organism evidence="12 13">
    <name type="scientific">Pelobates cultripes</name>
    <name type="common">Western spadefoot toad</name>
    <dbReference type="NCBI Taxonomy" id="61616"/>
    <lineage>
        <taxon>Eukaryota</taxon>
        <taxon>Metazoa</taxon>
        <taxon>Chordata</taxon>
        <taxon>Craniata</taxon>
        <taxon>Vertebrata</taxon>
        <taxon>Euteleostomi</taxon>
        <taxon>Amphibia</taxon>
        <taxon>Batrachia</taxon>
        <taxon>Anura</taxon>
        <taxon>Pelobatoidea</taxon>
        <taxon>Pelobatidae</taxon>
        <taxon>Pelobates</taxon>
    </lineage>
</organism>
<evidence type="ECO:0000256" key="3">
    <source>
        <dbReference type="ARBA" id="ARBA00005043"/>
    </source>
</evidence>
<sequence>MFTELNSLLGASTESLDRGKLILISDCESDGSFLVHHFLSYYVKAGCKVCFLGLVQSFSHYNVIAQKLGVNLVSAKDDGQLIFLEGLRSYTDLLFGKQETEQAHPLRFLQAGSDLKPLYDFVCASLAPSSGESWKCPVLIIDDVSVLLSLGVTAVQVLDFMQYCRASVCSKYKGNVLCLVHNDSECEDEENELVMKSLWHQSSLVLHTEGLATGFCKDVHGQLTLTWRVPTGRKGEKDKSEVYQYKIHDKNVTFFARGLSAAVL</sequence>
<evidence type="ECO:0000256" key="7">
    <source>
        <dbReference type="ARBA" id="ARBA00022694"/>
    </source>
</evidence>
<comment type="subcellular location">
    <subcellularLocation>
        <location evidence="2">Cytoplasm</location>
    </subcellularLocation>
    <subcellularLocation>
        <location evidence="1">Nucleus</location>
    </subcellularLocation>
</comment>
<evidence type="ECO:0000256" key="6">
    <source>
        <dbReference type="ARBA" id="ARBA00022490"/>
    </source>
</evidence>
<dbReference type="GO" id="GO:0005737">
    <property type="term" value="C:cytoplasm"/>
    <property type="evidence" value="ECO:0007669"/>
    <property type="project" value="UniProtKB-SubCell"/>
</dbReference>
<evidence type="ECO:0000256" key="9">
    <source>
        <dbReference type="ARBA" id="ARBA00045027"/>
    </source>
</evidence>
<dbReference type="EMBL" id="OW240915">
    <property type="protein sequence ID" value="CAH2281745.1"/>
    <property type="molecule type" value="Genomic_DNA"/>
</dbReference>
<keyword evidence="7" id="KW-0819">tRNA processing</keyword>
<comment type="pathway">
    <text evidence="3">tRNA modification; 5-methoxycarbonylmethyl-2-thiouridine-tRNA biosynthesis.</text>
</comment>
<dbReference type="GO" id="GO:0002098">
    <property type="term" value="P:tRNA wobble uridine modification"/>
    <property type="evidence" value="ECO:0007669"/>
    <property type="project" value="InterPro"/>
</dbReference>
<dbReference type="AlphaFoldDB" id="A0AAD1RUC8"/>